<dbReference type="AlphaFoldDB" id="X0HHZ0"/>
<proteinExistence type="predicted"/>
<gene>
    <name evidence="1" type="ORF">FOPG_09127</name>
</gene>
<sequence length="41" mass="4211">MRRLSEIGLGRNCVAMTLDDGALFKGLIIIGLVPASAAPGI</sequence>
<dbReference type="HOGENOM" id="CLU_3279550_0_0_1"/>
<dbReference type="EMBL" id="JH658856">
    <property type="protein sequence ID" value="EXL75958.1"/>
    <property type="molecule type" value="Genomic_DNA"/>
</dbReference>
<protein>
    <submittedName>
        <fullName evidence="1">Uncharacterized protein</fullName>
    </submittedName>
</protein>
<reference evidence="1" key="2">
    <citation type="submission" date="2012-05" db="EMBL/GenBank/DDBJ databases">
        <title>The Genome Annotation of Fusarium oxysporum PHW808.</title>
        <authorList>
            <consortium name="The Broad Institute Genomics Platform"/>
            <person name="Ma L.-J."/>
            <person name="Corby-Kistler H."/>
            <person name="Broz K."/>
            <person name="Gale L.R."/>
            <person name="Jonkers W."/>
            <person name="O'Donnell K."/>
            <person name="Ploetz R."/>
            <person name="Steinberg C."/>
            <person name="Schwartz D.C."/>
            <person name="VanEtten H."/>
            <person name="Zhou S."/>
            <person name="Young S.K."/>
            <person name="Zeng Q."/>
            <person name="Gargeya S."/>
            <person name="Fitzgerald M."/>
            <person name="Abouelleil A."/>
            <person name="Alvarado L."/>
            <person name="Chapman S.B."/>
            <person name="Gainer-Dewar J."/>
            <person name="Goldberg J."/>
            <person name="Griggs A."/>
            <person name="Gujja S."/>
            <person name="Hansen M."/>
            <person name="Howarth C."/>
            <person name="Imamovic A."/>
            <person name="Ireland A."/>
            <person name="Larimer J."/>
            <person name="McCowan C."/>
            <person name="Murphy C."/>
            <person name="Pearson M."/>
            <person name="Poon T.W."/>
            <person name="Priest M."/>
            <person name="Roberts A."/>
            <person name="Saif S."/>
            <person name="Shea T."/>
            <person name="Sykes S."/>
            <person name="Wortman J."/>
            <person name="Nusbaum C."/>
            <person name="Birren B."/>
        </authorList>
    </citation>
    <scope>NUCLEOTIDE SEQUENCE</scope>
    <source>
        <strain evidence="1">54008</strain>
    </source>
</reference>
<evidence type="ECO:0000313" key="1">
    <source>
        <dbReference type="EMBL" id="EXL75958.1"/>
    </source>
</evidence>
<organism evidence="1">
    <name type="scientific">Fusarium oxysporum f. sp. conglutinans race 2 54008</name>
    <dbReference type="NCBI Taxonomy" id="1089457"/>
    <lineage>
        <taxon>Eukaryota</taxon>
        <taxon>Fungi</taxon>
        <taxon>Dikarya</taxon>
        <taxon>Ascomycota</taxon>
        <taxon>Pezizomycotina</taxon>
        <taxon>Sordariomycetes</taxon>
        <taxon>Hypocreomycetidae</taxon>
        <taxon>Hypocreales</taxon>
        <taxon>Nectriaceae</taxon>
        <taxon>Fusarium</taxon>
        <taxon>Fusarium oxysporum species complex</taxon>
    </lineage>
</organism>
<name>X0HHZ0_FUSOX</name>
<reference evidence="1" key="1">
    <citation type="submission" date="2011-11" db="EMBL/GenBank/DDBJ databases">
        <title>The Genome Sequence of Fusarium oxysporum PHW808.</title>
        <authorList>
            <consortium name="The Broad Institute Genome Sequencing Platform"/>
            <person name="Ma L.-J."/>
            <person name="Gale L.R."/>
            <person name="Schwartz D.C."/>
            <person name="Zhou S."/>
            <person name="Corby-Kistler H."/>
            <person name="Young S.K."/>
            <person name="Zeng Q."/>
            <person name="Gargeya S."/>
            <person name="Fitzgerald M."/>
            <person name="Haas B."/>
            <person name="Abouelleil A."/>
            <person name="Alvarado L."/>
            <person name="Arachchi H.M."/>
            <person name="Berlin A."/>
            <person name="Brown A."/>
            <person name="Chapman S.B."/>
            <person name="Chen Z."/>
            <person name="Dunbar C."/>
            <person name="Freedman E."/>
            <person name="Gearin G."/>
            <person name="Goldberg J."/>
            <person name="Griggs A."/>
            <person name="Gujja S."/>
            <person name="Heiman D."/>
            <person name="Howarth C."/>
            <person name="Larson L."/>
            <person name="Lui A."/>
            <person name="MacDonald P.J.P."/>
            <person name="Montmayeur A."/>
            <person name="Murphy C."/>
            <person name="Neiman D."/>
            <person name="Pearson M."/>
            <person name="Priest M."/>
            <person name="Roberts A."/>
            <person name="Saif S."/>
            <person name="Shea T."/>
            <person name="Shenoy N."/>
            <person name="Sisk P."/>
            <person name="Stolte C."/>
            <person name="Sykes S."/>
            <person name="Wortman J."/>
            <person name="Nusbaum C."/>
            <person name="Birren B."/>
        </authorList>
    </citation>
    <scope>NUCLEOTIDE SEQUENCE [LARGE SCALE GENOMIC DNA]</scope>
    <source>
        <strain evidence="1">54008</strain>
    </source>
</reference>
<accession>X0HHZ0</accession>
<dbReference type="Proteomes" id="UP000030676">
    <property type="component" value="Unassembled WGS sequence"/>
</dbReference>